<dbReference type="EMBL" id="JAGKQM010001867">
    <property type="protein sequence ID" value="KAH0851043.1"/>
    <property type="molecule type" value="Genomic_DNA"/>
</dbReference>
<keyword evidence="4" id="KW-1185">Reference proteome</keyword>
<feature type="compositionally biased region" description="Polar residues" evidence="1">
    <location>
        <begin position="51"/>
        <end position="60"/>
    </location>
</feature>
<name>A0ABQ7X5F8_BRANA</name>
<proteinExistence type="predicted"/>
<dbReference type="PANTHER" id="PTHR46214">
    <property type="entry name" value="ZINC FINGER, RING-CH-TYPE"/>
    <property type="match status" value="1"/>
</dbReference>
<comment type="caution">
    <text evidence="3">The sequence shown here is derived from an EMBL/GenBank/DDBJ whole genome shotgun (WGS) entry which is preliminary data.</text>
</comment>
<keyword evidence="2" id="KW-0472">Membrane</keyword>
<organism evidence="3 4">
    <name type="scientific">Brassica napus</name>
    <name type="common">Rape</name>
    <dbReference type="NCBI Taxonomy" id="3708"/>
    <lineage>
        <taxon>Eukaryota</taxon>
        <taxon>Viridiplantae</taxon>
        <taxon>Streptophyta</taxon>
        <taxon>Embryophyta</taxon>
        <taxon>Tracheophyta</taxon>
        <taxon>Spermatophyta</taxon>
        <taxon>Magnoliopsida</taxon>
        <taxon>eudicotyledons</taxon>
        <taxon>Gunneridae</taxon>
        <taxon>Pentapetalae</taxon>
        <taxon>rosids</taxon>
        <taxon>malvids</taxon>
        <taxon>Brassicales</taxon>
        <taxon>Brassicaceae</taxon>
        <taxon>Brassiceae</taxon>
        <taxon>Brassica</taxon>
    </lineage>
</organism>
<evidence type="ECO:0000313" key="4">
    <source>
        <dbReference type="Proteomes" id="UP000824890"/>
    </source>
</evidence>
<evidence type="ECO:0000313" key="3">
    <source>
        <dbReference type="EMBL" id="KAH0851043.1"/>
    </source>
</evidence>
<accession>A0ABQ7X5F8</accession>
<feature type="region of interest" description="Disordered" evidence="1">
    <location>
        <begin position="51"/>
        <end position="75"/>
    </location>
</feature>
<evidence type="ECO:0000256" key="2">
    <source>
        <dbReference type="SAM" id="Phobius"/>
    </source>
</evidence>
<evidence type="ECO:0000256" key="1">
    <source>
        <dbReference type="SAM" id="MobiDB-lite"/>
    </source>
</evidence>
<reference evidence="3 4" key="1">
    <citation type="submission" date="2021-05" db="EMBL/GenBank/DDBJ databases">
        <title>Genome Assembly of Synthetic Allotetraploid Brassica napus Reveals Homoeologous Exchanges between Subgenomes.</title>
        <authorList>
            <person name="Davis J.T."/>
        </authorList>
    </citation>
    <scope>NUCLEOTIDE SEQUENCE [LARGE SCALE GENOMIC DNA]</scope>
    <source>
        <strain evidence="4">cv. Da-Ae</strain>
        <tissue evidence="3">Seedling</tissue>
    </source>
</reference>
<dbReference type="Proteomes" id="UP000824890">
    <property type="component" value="Unassembled WGS sequence"/>
</dbReference>
<sequence length="222" mass="24632">IQRSLTTCEEDSSSWWVMEPVQPQLDTLVSAKAIHGSSGCDDDRKELITNNGESHQSFSSGEEEEDEMVEDENRRSNVSVCSVEVDLELGLPEKAVVHLLSEDEKDCRICHMSLDSVNLESGVPIELGCSCKMISLLLISIVLRLGSRSKETLCGSIAGNPETENSRSEVNGTMTQAMRTSGPRLAEARSFWQGHRFLNFLLACMVFAFVISWLFHFNVPST</sequence>
<evidence type="ECO:0008006" key="5">
    <source>
        <dbReference type="Google" id="ProtNLM"/>
    </source>
</evidence>
<keyword evidence="2" id="KW-1133">Transmembrane helix</keyword>
<feature type="transmembrane region" description="Helical" evidence="2">
    <location>
        <begin position="197"/>
        <end position="216"/>
    </location>
</feature>
<protein>
    <recommendedName>
        <fullName evidence="5">RING-CH-type domain-containing protein</fullName>
    </recommendedName>
</protein>
<feature type="non-terminal residue" evidence="3">
    <location>
        <position position="1"/>
    </location>
</feature>
<gene>
    <name evidence="3" type="ORF">HID58_091158</name>
</gene>
<dbReference type="PANTHER" id="PTHR46214:SF30">
    <property type="entry name" value="OS01G0850200 PROTEIN"/>
    <property type="match status" value="1"/>
</dbReference>
<feature type="compositionally biased region" description="Acidic residues" evidence="1">
    <location>
        <begin position="61"/>
        <end position="70"/>
    </location>
</feature>
<keyword evidence="2" id="KW-0812">Transmembrane</keyword>